<accession>A0AAD2A8I5</accession>
<dbReference type="PANTHER" id="PTHR10566">
    <property type="entry name" value="CHAPERONE-ACTIVITY OF BC1 COMPLEX CABC1 -RELATED"/>
    <property type="match status" value="1"/>
</dbReference>
<protein>
    <recommendedName>
        <fullName evidence="3">ABC1 atypical kinase-like domain-containing protein</fullName>
    </recommendedName>
</protein>
<keyword evidence="2" id="KW-0812">Transmembrane</keyword>
<gene>
    <name evidence="4" type="ORF">FPE_LOCUS31084</name>
</gene>
<feature type="transmembrane region" description="Helical" evidence="2">
    <location>
        <begin position="47"/>
        <end position="68"/>
    </location>
</feature>
<dbReference type="Proteomes" id="UP000834106">
    <property type="component" value="Chromosome 20"/>
</dbReference>
<evidence type="ECO:0000313" key="4">
    <source>
        <dbReference type="EMBL" id="CAI9783563.1"/>
    </source>
</evidence>
<evidence type="ECO:0000259" key="3">
    <source>
        <dbReference type="Pfam" id="PF03109"/>
    </source>
</evidence>
<dbReference type="AlphaFoldDB" id="A0AAD2A8I5"/>
<name>A0AAD2A8I5_9LAMI</name>
<reference evidence="4" key="1">
    <citation type="submission" date="2023-05" db="EMBL/GenBank/DDBJ databases">
        <authorList>
            <person name="Huff M."/>
        </authorList>
    </citation>
    <scope>NUCLEOTIDE SEQUENCE</scope>
</reference>
<dbReference type="PANTHER" id="PTHR10566:SF120">
    <property type="entry name" value="PROTEIN ACTIVITY OF BC1 COMPLEX KINASE 3, CHLOROPLASTIC"/>
    <property type="match status" value="1"/>
</dbReference>
<dbReference type="InterPro" id="IPR050154">
    <property type="entry name" value="UbiB_kinase"/>
</dbReference>
<evidence type="ECO:0000256" key="2">
    <source>
        <dbReference type="SAM" id="Phobius"/>
    </source>
</evidence>
<organism evidence="4 5">
    <name type="scientific">Fraxinus pennsylvanica</name>
    <dbReference type="NCBI Taxonomy" id="56036"/>
    <lineage>
        <taxon>Eukaryota</taxon>
        <taxon>Viridiplantae</taxon>
        <taxon>Streptophyta</taxon>
        <taxon>Embryophyta</taxon>
        <taxon>Tracheophyta</taxon>
        <taxon>Spermatophyta</taxon>
        <taxon>Magnoliopsida</taxon>
        <taxon>eudicotyledons</taxon>
        <taxon>Gunneridae</taxon>
        <taxon>Pentapetalae</taxon>
        <taxon>asterids</taxon>
        <taxon>lamiids</taxon>
        <taxon>Lamiales</taxon>
        <taxon>Oleaceae</taxon>
        <taxon>Oleeae</taxon>
        <taxon>Fraxinus</taxon>
    </lineage>
</organism>
<evidence type="ECO:0000313" key="5">
    <source>
        <dbReference type="Proteomes" id="UP000834106"/>
    </source>
</evidence>
<comment type="similarity">
    <text evidence="1">Belongs to the protein kinase superfamily. ADCK protein kinase family.</text>
</comment>
<sequence length="127" mass="14301">MRDESLQNLQEISKKSIDYKLLCTDFLIRVFALIGDVQVPFTLNQRILTCVWIEFFASVFGIFIAVIVMERDALPTFPDEEALTCIERELGLPLDYVYSSISASPIAAASLGQVYRAQLKYSASLLL</sequence>
<keyword evidence="2" id="KW-1133">Transmembrane helix</keyword>
<evidence type="ECO:0000256" key="1">
    <source>
        <dbReference type="ARBA" id="ARBA00009670"/>
    </source>
</evidence>
<feature type="domain" description="ABC1 atypical kinase-like" evidence="3">
    <location>
        <begin position="71"/>
        <end position="120"/>
    </location>
</feature>
<keyword evidence="2" id="KW-0472">Membrane</keyword>
<proteinExistence type="inferred from homology"/>
<keyword evidence="5" id="KW-1185">Reference proteome</keyword>
<dbReference type="EMBL" id="OU503055">
    <property type="protein sequence ID" value="CAI9783563.1"/>
    <property type="molecule type" value="Genomic_DNA"/>
</dbReference>
<dbReference type="InterPro" id="IPR004147">
    <property type="entry name" value="ABC1_dom"/>
</dbReference>
<dbReference type="Pfam" id="PF03109">
    <property type="entry name" value="ABC1"/>
    <property type="match status" value="1"/>
</dbReference>